<gene>
    <name evidence="1" type="ORF">RDB_LOCUS20793</name>
</gene>
<dbReference type="Proteomes" id="UP000663850">
    <property type="component" value="Unassembled WGS sequence"/>
</dbReference>
<evidence type="ECO:0000313" key="2">
    <source>
        <dbReference type="Proteomes" id="UP000663850"/>
    </source>
</evidence>
<dbReference type="EMBL" id="CAJMWZ010001151">
    <property type="protein sequence ID" value="CAE6432464.1"/>
    <property type="molecule type" value="Genomic_DNA"/>
</dbReference>
<comment type="caution">
    <text evidence="1">The sequence shown here is derived from an EMBL/GenBank/DDBJ whole genome shotgun (WGS) entry which is preliminary data.</text>
</comment>
<dbReference type="AlphaFoldDB" id="A0A8H2XSI8"/>
<organism evidence="1 2">
    <name type="scientific">Rhizoctonia solani</name>
    <dbReference type="NCBI Taxonomy" id="456999"/>
    <lineage>
        <taxon>Eukaryota</taxon>
        <taxon>Fungi</taxon>
        <taxon>Dikarya</taxon>
        <taxon>Basidiomycota</taxon>
        <taxon>Agaricomycotina</taxon>
        <taxon>Agaricomycetes</taxon>
        <taxon>Cantharellales</taxon>
        <taxon>Ceratobasidiaceae</taxon>
        <taxon>Rhizoctonia</taxon>
    </lineage>
</organism>
<reference evidence="1" key="1">
    <citation type="submission" date="2021-01" db="EMBL/GenBank/DDBJ databases">
        <authorList>
            <person name="Kaushik A."/>
        </authorList>
    </citation>
    <scope>NUCLEOTIDE SEQUENCE</scope>
    <source>
        <strain evidence="1">Type strain: AG8-Rh-89/</strain>
    </source>
</reference>
<evidence type="ECO:0000313" key="1">
    <source>
        <dbReference type="EMBL" id="CAE6432464.1"/>
    </source>
</evidence>
<sequence>MLGPSFDVSIGLDELRGLLRDLAPAIRRAANEAAYCRLPSPASRTALTLSDLVERSEIRFQAPPSTLTTISDTISSSAPVR</sequence>
<protein>
    <submittedName>
        <fullName evidence="1">Uncharacterized protein</fullName>
    </submittedName>
</protein>
<name>A0A8H2XSI8_9AGAM</name>
<accession>A0A8H2XSI8</accession>
<proteinExistence type="predicted"/>